<reference evidence="7" key="1">
    <citation type="submission" date="2018-05" db="EMBL/GenBank/DDBJ databases">
        <authorList>
            <person name="Datahose"/>
        </authorList>
    </citation>
    <scope>NUCLEOTIDE SEQUENCE</scope>
</reference>
<dbReference type="InterPro" id="IPR007110">
    <property type="entry name" value="Ig-like_dom"/>
</dbReference>
<feature type="domain" description="Ig-like" evidence="6">
    <location>
        <begin position="247"/>
        <end position="320"/>
    </location>
</feature>
<dbReference type="Ensembl" id="ENSACLT00000092933.1">
    <property type="protein sequence ID" value="ENSACLP00000083263.1"/>
    <property type="gene ID" value="ENSACLG00000012138.2"/>
</dbReference>
<dbReference type="SMART" id="SM00409">
    <property type="entry name" value="IG"/>
    <property type="match status" value="2"/>
</dbReference>
<feature type="domain" description="Ig-like" evidence="6">
    <location>
        <begin position="140"/>
        <end position="225"/>
    </location>
</feature>
<keyword evidence="4" id="KW-1133">Transmembrane helix</keyword>
<keyword evidence="8" id="KW-1185">Reference proteome</keyword>
<dbReference type="GeneTree" id="ENSGT00940000154641"/>
<dbReference type="AlphaFoldDB" id="A0AAX7VKT9"/>
<evidence type="ECO:0000256" key="4">
    <source>
        <dbReference type="SAM" id="Phobius"/>
    </source>
</evidence>
<dbReference type="PANTHER" id="PTHR24100">
    <property type="entry name" value="BUTYROPHILIN"/>
    <property type="match status" value="1"/>
</dbReference>
<dbReference type="GO" id="GO:0001817">
    <property type="term" value="P:regulation of cytokine production"/>
    <property type="evidence" value="ECO:0007669"/>
    <property type="project" value="TreeGrafter"/>
</dbReference>
<sequence length="361" mass="40010">MLSAPECLWLCLAALILSASAEGEPGSRIKVVVLEGSDAVLPCSLSTKEKTEQKLFNWKKVDPNKQEVFRYDGGNHYNDGQDEHFRGRVSHFPLELQSGNASIIIKNTLVPDSGNYTCDLFLQKKQAFSIELVVGAAPKPLIHVLKITEDEARLKCEVRGAFPKPKVEWRDGDGNILPAEEPQVSHTGERYNITLLTTVTRTNSSLFHCVATQEEIGHVTEDKLYVAFSGAALKPFVGILNITEYRVQLRCEVRGASPKPRVEWRDSHGNILPAEQPQVSHRDGRYDITLLTTVTRTNTNIFHCVATQEEISHVTEEEIHVPDQLFESCDGVGVIVSVFASGFSVTVFASLLLFSACIKCC</sequence>
<dbReference type="CDD" id="cd00096">
    <property type="entry name" value="Ig"/>
    <property type="match status" value="2"/>
</dbReference>
<dbReference type="Proteomes" id="UP000265100">
    <property type="component" value="Chromosome 5"/>
</dbReference>
<organism evidence="7 8">
    <name type="scientific">Astatotilapia calliptera</name>
    <name type="common">Eastern happy</name>
    <name type="synonym">Chromis callipterus</name>
    <dbReference type="NCBI Taxonomy" id="8154"/>
    <lineage>
        <taxon>Eukaryota</taxon>
        <taxon>Metazoa</taxon>
        <taxon>Chordata</taxon>
        <taxon>Craniata</taxon>
        <taxon>Vertebrata</taxon>
        <taxon>Euteleostomi</taxon>
        <taxon>Actinopterygii</taxon>
        <taxon>Neopterygii</taxon>
        <taxon>Teleostei</taxon>
        <taxon>Neoteleostei</taxon>
        <taxon>Acanthomorphata</taxon>
        <taxon>Ovalentaria</taxon>
        <taxon>Cichlomorphae</taxon>
        <taxon>Cichliformes</taxon>
        <taxon>Cichlidae</taxon>
        <taxon>African cichlids</taxon>
        <taxon>Pseudocrenilabrinae</taxon>
        <taxon>Haplochromini</taxon>
        <taxon>Astatotilapia</taxon>
    </lineage>
</organism>
<dbReference type="InterPro" id="IPR013783">
    <property type="entry name" value="Ig-like_fold"/>
</dbReference>
<feature type="transmembrane region" description="Helical" evidence="4">
    <location>
        <begin position="332"/>
        <end position="358"/>
    </location>
</feature>
<dbReference type="GO" id="GO:0009897">
    <property type="term" value="C:external side of plasma membrane"/>
    <property type="evidence" value="ECO:0007669"/>
    <property type="project" value="TreeGrafter"/>
</dbReference>
<protein>
    <recommendedName>
        <fullName evidence="6">Ig-like domain-containing protein</fullName>
    </recommendedName>
</protein>
<keyword evidence="2 4" id="KW-0472">Membrane</keyword>
<reference evidence="7" key="3">
    <citation type="submission" date="2025-09" db="UniProtKB">
        <authorList>
            <consortium name="Ensembl"/>
        </authorList>
    </citation>
    <scope>IDENTIFICATION</scope>
</reference>
<feature type="signal peptide" evidence="5">
    <location>
        <begin position="1"/>
        <end position="23"/>
    </location>
</feature>
<dbReference type="PANTHER" id="PTHR24100:SF151">
    <property type="entry name" value="ICOS LIGAND"/>
    <property type="match status" value="1"/>
</dbReference>
<dbReference type="Pfam" id="PF22705">
    <property type="entry name" value="C2-set_3"/>
    <property type="match status" value="2"/>
</dbReference>
<comment type="subcellular location">
    <subcellularLocation>
        <location evidence="1">Membrane</location>
    </subcellularLocation>
</comment>
<dbReference type="InterPro" id="IPR053896">
    <property type="entry name" value="BTN3A2-like_Ig-C"/>
</dbReference>
<dbReference type="InterPro" id="IPR013106">
    <property type="entry name" value="Ig_V-set"/>
</dbReference>
<feature type="chain" id="PRO_5044250305" description="Ig-like domain-containing protein" evidence="5">
    <location>
        <begin position="24"/>
        <end position="361"/>
    </location>
</feature>
<evidence type="ECO:0000313" key="7">
    <source>
        <dbReference type="Ensembl" id="ENSACLP00000083263.1"/>
    </source>
</evidence>
<dbReference type="GO" id="GO:0050852">
    <property type="term" value="P:T cell receptor signaling pathway"/>
    <property type="evidence" value="ECO:0007669"/>
    <property type="project" value="TreeGrafter"/>
</dbReference>
<proteinExistence type="predicted"/>
<feature type="domain" description="Ig-like" evidence="6">
    <location>
        <begin position="25"/>
        <end position="129"/>
    </location>
</feature>
<evidence type="ECO:0000256" key="5">
    <source>
        <dbReference type="SAM" id="SignalP"/>
    </source>
</evidence>
<dbReference type="PROSITE" id="PS50835">
    <property type="entry name" value="IG_LIKE"/>
    <property type="match status" value="3"/>
</dbReference>
<evidence type="ECO:0000256" key="2">
    <source>
        <dbReference type="ARBA" id="ARBA00023136"/>
    </source>
</evidence>
<dbReference type="Pfam" id="PF07686">
    <property type="entry name" value="V-set"/>
    <property type="match status" value="1"/>
</dbReference>
<dbReference type="GO" id="GO:0005102">
    <property type="term" value="F:signaling receptor binding"/>
    <property type="evidence" value="ECO:0007669"/>
    <property type="project" value="TreeGrafter"/>
</dbReference>
<keyword evidence="5" id="KW-0732">Signal</keyword>
<keyword evidence="3" id="KW-0393">Immunoglobulin domain</keyword>
<name>A0AAX7VKT9_ASTCA</name>
<dbReference type="SUPFAM" id="SSF48726">
    <property type="entry name" value="Immunoglobulin"/>
    <property type="match status" value="3"/>
</dbReference>
<evidence type="ECO:0000256" key="3">
    <source>
        <dbReference type="ARBA" id="ARBA00023319"/>
    </source>
</evidence>
<evidence type="ECO:0000259" key="6">
    <source>
        <dbReference type="PROSITE" id="PS50835"/>
    </source>
</evidence>
<evidence type="ECO:0000256" key="1">
    <source>
        <dbReference type="ARBA" id="ARBA00004370"/>
    </source>
</evidence>
<dbReference type="InterPro" id="IPR050504">
    <property type="entry name" value="IgSF_BTN/MOG"/>
</dbReference>
<keyword evidence="4" id="KW-0812">Transmembrane</keyword>
<reference evidence="7" key="2">
    <citation type="submission" date="2025-08" db="UniProtKB">
        <authorList>
            <consortium name="Ensembl"/>
        </authorList>
    </citation>
    <scope>IDENTIFICATION</scope>
</reference>
<accession>A0AAX7VKT9</accession>
<dbReference type="Gene3D" id="2.60.40.10">
    <property type="entry name" value="Immunoglobulins"/>
    <property type="match status" value="3"/>
</dbReference>
<dbReference type="InterPro" id="IPR036179">
    <property type="entry name" value="Ig-like_dom_sf"/>
</dbReference>
<evidence type="ECO:0000313" key="8">
    <source>
        <dbReference type="Proteomes" id="UP000265100"/>
    </source>
</evidence>
<dbReference type="InterPro" id="IPR003599">
    <property type="entry name" value="Ig_sub"/>
</dbReference>